<proteinExistence type="predicted"/>
<gene>
    <name evidence="1" type="ORF">UFOPK2399_00421</name>
</gene>
<dbReference type="AlphaFoldDB" id="A0A6J6NJH2"/>
<evidence type="ECO:0000313" key="1">
    <source>
        <dbReference type="EMBL" id="CAB4686901.1"/>
    </source>
</evidence>
<organism evidence="1">
    <name type="scientific">freshwater metagenome</name>
    <dbReference type="NCBI Taxonomy" id="449393"/>
    <lineage>
        <taxon>unclassified sequences</taxon>
        <taxon>metagenomes</taxon>
        <taxon>ecological metagenomes</taxon>
    </lineage>
</organism>
<protein>
    <submittedName>
        <fullName evidence="1">Unannotated protein</fullName>
    </submittedName>
</protein>
<accession>A0A6J6NJH2</accession>
<sequence>MAIAPSLPIMRLMNSDGMCTLELVVEGERVICPGSDCPFWDRSCVLDEVSPDLVARPEFASTFLRLRRELEQAVSISPLRLVSDAA</sequence>
<reference evidence="1" key="1">
    <citation type="submission" date="2020-05" db="EMBL/GenBank/DDBJ databases">
        <authorList>
            <person name="Chiriac C."/>
            <person name="Salcher M."/>
            <person name="Ghai R."/>
            <person name="Kavagutti S V."/>
        </authorList>
    </citation>
    <scope>NUCLEOTIDE SEQUENCE</scope>
</reference>
<dbReference type="EMBL" id="CAEZXP010000001">
    <property type="protein sequence ID" value="CAB4686901.1"/>
    <property type="molecule type" value="Genomic_DNA"/>
</dbReference>
<name>A0A6J6NJH2_9ZZZZ</name>